<dbReference type="Proteomes" id="UP001151760">
    <property type="component" value="Unassembled WGS sequence"/>
</dbReference>
<accession>A0ABQ5HBE9</accession>
<evidence type="ECO:0000313" key="2">
    <source>
        <dbReference type="Proteomes" id="UP001151760"/>
    </source>
</evidence>
<keyword evidence="2" id="KW-1185">Reference proteome</keyword>
<proteinExistence type="predicted"/>
<sequence length="322" mass="36747">MPSTTPLVISISSMIEKLEIIEKFLTKIDKNGHPRIKGTSSSSVESALAVEINLTWSLGFGSVEPGADFQILFLVRLCSSDQSESPRRFDTSYPTGGYGVSVDLPEQNSKRHAFWSLNEDILKITILKTNMPYPSRKIRRIRACTHQRPQMDKAQYAVSRETQYAVSRETQYAVFKKVDEDLHDLRSMEAEFPAIVIDDTFTPHDALPCKSQVSTSVNDEIDFRISFDEFDDEDYIIICERSFSYKMISGKNLKTYSENDNEKADIPSFPPPKPTTSYIDDLDFFKDFENEFPAIVYNDAQMSKSGYLTEQTLSPQHIDEFD</sequence>
<evidence type="ECO:0000313" key="1">
    <source>
        <dbReference type="EMBL" id="GJT84473.1"/>
    </source>
</evidence>
<dbReference type="EMBL" id="BQNB010019361">
    <property type="protein sequence ID" value="GJT84473.1"/>
    <property type="molecule type" value="Genomic_DNA"/>
</dbReference>
<gene>
    <name evidence="1" type="ORF">Tco_1058815</name>
</gene>
<organism evidence="1 2">
    <name type="scientific">Tanacetum coccineum</name>
    <dbReference type="NCBI Taxonomy" id="301880"/>
    <lineage>
        <taxon>Eukaryota</taxon>
        <taxon>Viridiplantae</taxon>
        <taxon>Streptophyta</taxon>
        <taxon>Embryophyta</taxon>
        <taxon>Tracheophyta</taxon>
        <taxon>Spermatophyta</taxon>
        <taxon>Magnoliopsida</taxon>
        <taxon>eudicotyledons</taxon>
        <taxon>Gunneridae</taxon>
        <taxon>Pentapetalae</taxon>
        <taxon>asterids</taxon>
        <taxon>campanulids</taxon>
        <taxon>Asterales</taxon>
        <taxon>Asteraceae</taxon>
        <taxon>Asteroideae</taxon>
        <taxon>Anthemideae</taxon>
        <taxon>Anthemidinae</taxon>
        <taxon>Tanacetum</taxon>
    </lineage>
</organism>
<protein>
    <submittedName>
        <fullName evidence="1">Uncharacterized protein</fullName>
    </submittedName>
</protein>
<reference evidence="1" key="2">
    <citation type="submission" date="2022-01" db="EMBL/GenBank/DDBJ databases">
        <authorList>
            <person name="Yamashiro T."/>
            <person name="Shiraishi A."/>
            <person name="Satake H."/>
            <person name="Nakayama K."/>
        </authorList>
    </citation>
    <scope>NUCLEOTIDE SEQUENCE</scope>
</reference>
<comment type="caution">
    <text evidence="1">The sequence shown here is derived from an EMBL/GenBank/DDBJ whole genome shotgun (WGS) entry which is preliminary data.</text>
</comment>
<name>A0ABQ5HBE9_9ASTR</name>
<reference evidence="1" key="1">
    <citation type="journal article" date="2022" name="Int. J. Mol. Sci.">
        <title>Draft Genome of Tanacetum Coccineum: Genomic Comparison of Closely Related Tanacetum-Family Plants.</title>
        <authorList>
            <person name="Yamashiro T."/>
            <person name="Shiraishi A."/>
            <person name="Nakayama K."/>
            <person name="Satake H."/>
        </authorList>
    </citation>
    <scope>NUCLEOTIDE SEQUENCE</scope>
</reference>